<keyword evidence="5 8" id="KW-0413">Isomerase</keyword>
<comment type="catalytic activity">
    <reaction evidence="1">
        <text>[protein]-peptidylproline (omega=180) = [protein]-peptidylproline (omega=0)</text>
        <dbReference type="Rhea" id="RHEA:16237"/>
        <dbReference type="Rhea" id="RHEA-COMP:10747"/>
        <dbReference type="Rhea" id="RHEA-COMP:10748"/>
        <dbReference type="ChEBI" id="CHEBI:83833"/>
        <dbReference type="ChEBI" id="CHEBI:83834"/>
        <dbReference type="EC" id="5.2.1.8"/>
    </reaction>
</comment>
<dbReference type="InterPro" id="IPR050245">
    <property type="entry name" value="PrsA_foldase"/>
</dbReference>
<dbReference type="SUPFAM" id="SSF109998">
    <property type="entry name" value="Triger factor/SurA peptide-binding domain-like"/>
    <property type="match status" value="1"/>
</dbReference>
<keyword evidence="9" id="KW-1185">Reference proteome</keyword>
<dbReference type="PROSITE" id="PS51257">
    <property type="entry name" value="PROKAR_LIPOPROTEIN"/>
    <property type="match status" value="1"/>
</dbReference>
<protein>
    <recommendedName>
        <fullName evidence="2">peptidylprolyl isomerase</fullName>
        <ecNumber evidence="2">5.2.1.8</ecNumber>
    </recommendedName>
</protein>
<sequence length="332" mass="37540">MKKKIVAMMLAIVLASGCLTGCRVGNTEFVINTKVMSSKSVFTINNHACSLEEARLYLCNYKNLYGNVYGVDLWDYDFGDESLQEYVKGVTLSELSRIMCMDLLAEEQGIELDADDKKVVKKAAEEYYQSLSKEEISYMGISQKHIEEYYTNYALADKLYRTLISGVDEEISDDEARVMQVQQIYVSNLNKAEEVASKLAAGENFETVAAAYNEASGIETTLARGECPKNVEDKAFGMNNGEVSDRIDVDGGYYFFRCVNKFDVALTEENKQKILTNKEKAQFEDMYNQYVDEAVTELNEKMWSKVTIEDSSAITTDTFFAVYDNCMSEETD</sequence>
<dbReference type="AlphaFoldDB" id="A0A6L5YRT4"/>
<feature type="chain" id="PRO_5039280821" description="peptidylprolyl isomerase" evidence="6">
    <location>
        <begin position="21"/>
        <end position="332"/>
    </location>
</feature>
<evidence type="ECO:0000256" key="4">
    <source>
        <dbReference type="ARBA" id="ARBA00023110"/>
    </source>
</evidence>
<evidence type="ECO:0000256" key="2">
    <source>
        <dbReference type="ARBA" id="ARBA00013194"/>
    </source>
</evidence>
<dbReference type="Pfam" id="PF13145">
    <property type="entry name" value="Rotamase_2"/>
    <property type="match status" value="1"/>
</dbReference>
<dbReference type="Gene3D" id="3.10.50.40">
    <property type="match status" value="1"/>
</dbReference>
<evidence type="ECO:0000256" key="3">
    <source>
        <dbReference type="ARBA" id="ARBA00022729"/>
    </source>
</evidence>
<evidence type="ECO:0000256" key="1">
    <source>
        <dbReference type="ARBA" id="ARBA00000971"/>
    </source>
</evidence>
<evidence type="ECO:0000259" key="7">
    <source>
        <dbReference type="Pfam" id="PF13145"/>
    </source>
</evidence>
<feature type="signal peptide" evidence="6">
    <location>
        <begin position="1"/>
        <end position="20"/>
    </location>
</feature>
<dbReference type="InterPro" id="IPR027304">
    <property type="entry name" value="Trigger_fact/SurA_dom_sf"/>
</dbReference>
<feature type="domain" description="PpiC" evidence="7">
    <location>
        <begin position="181"/>
        <end position="258"/>
    </location>
</feature>
<accession>A0A6L5YRT4</accession>
<dbReference type="EMBL" id="VUNI01000010">
    <property type="protein sequence ID" value="MST74877.1"/>
    <property type="molecule type" value="Genomic_DNA"/>
</dbReference>
<dbReference type="PANTHER" id="PTHR47245:SF1">
    <property type="entry name" value="FOLDASE PROTEIN PRSA"/>
    <property type="match status" value="1"/>
</dbReference>
<gene>
    <name evidence="8" type="ORF">FYJ75_07505</name>
</gene>
<dbReference type="PANTHER" id="PTHR47245">
    <property type="entry name" value="PEPTIDYLPROLYL ISOMERASE"/>
    <property type="match status" value="1"/>
</dbReference>
<evidence type="ECO:0000313" key="8">
    <source>
        <dbReference type="EMBL" id="MST74877.1"/>
    </source>
</evidence>
<dbReference type="EC" id="5.2.1.8" evidence="2"/>
<proteinExistence type="predicted"/>
<name>A0A6L5YRT4_9FIRM</name>
<evidence type="ECO:0000256" key="5">
    <source>
        <dbReference type="ARBA" id="ARBA00023235"/>
    </source>
</evidence>
<dbReference type="RefSeq" id="WP_154429842.1">
    <property type="nucleotide sequence ID" value="NZ_VUNI01000010.1"/>
</dbReference>
<comment type="caution">
    <text evidence="8">The sequence shown here is derived from an EMBL/GenBank/DDBJ whole genome shotgun (WGS) entry which is preliminary data.</text>
</comment>
<organism evidence="8 9">
    <name type="scientific">Roseburia porci</name>
    <dbReference type="NCBI Taxonomy" id="2605790"/>
    <lineage>
        <taxon>Bacteria</taxon>
        <taxon>Bacillati</taxon>
        <taxon>Bacillota</taxon>
        <taxon>Clostridia</taxon>
        <taxon>Lachnospirales</taxon>
        <taxon>Lachnospiraceae</taxon>
        <taxon>Roseburia</taxon>
    </lineage>
</organism>
<dbReference type="Proteomes" id="UP000474024">
    <property type="component" value="Unassembled WGS sequence"/>
</dbReference>
<evidence type="ECO:0000256" key="6">
    <source>
        <dbReference type="SAM" id="SignalP"/>
    </source>
</evidence>
<evidence type="ECO:0000313" key="9">
    <source>
        <dbReference type="Proteomes" id="UP000474024"/>
    </source>
</evidence>
<dbReference type="InterPro" id="IPR000297">
    <property type="entry name" value="PPIase_PpiC"/>
</dbReference>
<dbReference type="SUPFAM" id="SSF54534">
    <property type="entry name" value="FKBP-like"/>
    <property type="match status" value="1"/>
</dbReference>
<dbReference type="GO" id="GO:0003755">
    <property type="term" value="F:peptidyl-prolyl cis-trans isomerase activity"/>
    <property type="evidence" value="ECO:0007669"/>
    <property type="project" value="UniProtKB-KW"/>
</dbReference>
<dbReference type="InterPro" id="IPR046357">
    <property type="entry name" value="PPIase_dom_sf"/>
</dbReference>
<keyword evidence="4" id="KW-0697">Rotamase</keyword>
<keyword evidence="3 6" id="KW-0732">Signal</keyword>
<reference evidence="8 9" key="1">
    <citation type="submission" date="2019-08" db="EMBL/GenBank/DDBJ databases">
        <title>In-depth cultivation of the pig gut microbiome towards novel bacterial diversity and tailored functional studies.</title>
        <authorList>
            <person name="Wylensek D."/>
            <person name="Hitch T.C.A."/>
            <person name="Clavel T."/>
        </authorList>
    </citation>
    <scope>NUCLEOTIDE SEQUENCE [LARGE SCALE GENOMIC DNA]</scope>
    <source>
        <strain evidence="8 9">MUC/MUC-530-WT-4D</strain>
    </source>
</reference>